<dbReference type="EMBL" id="DROD01000390">
    <property type="protein sequence ID" value="HHJ52661.1"/>
    <property type="molecule type" value="Genomic_DNA"/>
</dbReference>
<dbReference type="NCBIfam" id="TIGR01852">
    <property type="entry name" value="lipid_A_lpxA"/>
    <property type="match status" value="1"/>
</dbReference>
<comment type="pathway">
    <text evidence="6">Glycolipid biosynthesis; lipid IV(A) biosynthesis; lipid IV(A) from (3R)-3-hydroxytetradecanoyl-[acyl-carrier-protein] and UDP-N-acetyl-alpha-D-glucosamine: step 1/6.</text>
</comment>
<dbReference type="GO" id="GO:0016020">
    <property type="term" value="C:membrane"/>
    <property type="evidence" value="ECO:0007669"/>
    <property type="project" value="GOC"/>
</dbReference>
<dbReference type="PANTHER" id="PTHR43480:SF1">
    <property type="entry name" value="ACYL-[ACYL-CARRIER-PROTEIN]--UDP-N-ACETYLGLUCOSAMINE O-ACYLTRANSFERASE, MITOCHONDRIAL-RELATED"/>
    <property type="match status" value="1"/>
</dbReference>
<keyword evidence="6" id="KW-0677">Repeat</keyword>
<dbReference type="Gene3D" id="1.20.1180.10">
    <property type="entry name" value="Udp N-acetylglucosamine O-acyltransferase, C-terminal domain"/>
    <property type="match status" value="1"/>
</dbReference>
<accession>A0A7V5PP21</accession>
<dbReference type="InterPro" id="IPR029098">
    <property type="entry name" value="Acetyltransf_C"/>
</dbReference>
<keyword evidence="1 6" id="KW-0444">Lipid biosynthesis</keyword>
<evidence type="ECO:0000313" key="8">
    <source>
        <dbReference type="EMBL" id="HHJ52661.1"/>
    </source>
</evidence>
<comment type="subcellular location">
    <subcellularLocation>
        <location evidence="6">Cytoplasm</location>
    </subcellularLocation>
</comment>
<dbReference type="HAMAP" id="MF_00387">
    <property type="entry name" value="LpxA"/>
    <property type="match status" value="1"/>
</dbReference>
<keyword evidence="2 6" id="KW-0441">Lipid A biosynthesis</keyword>
<feature type="domain" description="UDP N-acetylglucosamine O-acyltransferase C-terminal" evidence="7">
    <location>
        <begin position="175"/>
        <end position="256"/>
    </location>
</feature>
<keyword evidence="5 6" id="KW-0012">Acyltransferase</keyword>
<evidence type="ECO:0000259" key="7">
    <source>
        <dbReference type="Pfam" id="PF13720"/>
    </source>
</evidence>
<dbReference type="AlphaFoldDB" id="A0A7V5PP21"/>
<evidence type="ECO:0000256" key="4">
    <source>
        <dbReference type="ARBA" id="ARBA00023098"/>
    </source>
</evidence>
<dbReference type="UniPathway" id="UPA00359">
    <property type="reaction ID" value="UER00477"/>
</dbReference>
<keyword evidence="3 6" id="KW-0808">Transferase</keyword>
<dbReference type="PIRSF" id="PIRSF000456">
    <property type="entry name" value="UDP-GlcNAc_acltr"/>
    <property type="match status" value="1"/>
</dbReference>
<dbReference type="InterPro" id="IPR037157">
    <property type="entry name" value="Acetyltransf_C_sf"/>
</dbReference>
<name>A0A7V5PP21_CALAY</name>
<keyword evidence="4 6" id="KW-0443">Lipid metabolism</keyword>
<evidence type="ECO:0000256" key="6">
    <source>
        <dbReference type="HAMAP-Rule" id="MF_00387"/>
    </source>
</evidence>
<dbReference type="GO" id="GO:0009245">
    <property type="term" value="P:lipid A biosynthetic process"/>
    <property type="evidence" value="ECO:0007669"/>
    <property type="project" value="UniProtKB-UniRule"/>
</dbReference>
<dbReference type="SUPFAM" id="SSF51161">
    <property type="entry name" value="Trimeric LpxA-like enzymes"/>
    <property type="match status" value="1"/>
</dbReference>
<dbReference type="Pfam" id="PF13720">
    <property type="entry name" value="Acetyltransf_11"/>
    <property type="match status" value="1"/>
</dbReference>
<dbReference type="Proteomes" id="UP000886124">
    <property type="component" value="Unassembled WGS sequence"/>
</dbReference>
<comment type="subunit">
    <text evidence="6">Homotrimer.</text>
</comment>
<dbReference type="InterPro" id="IPR010137">
    <property type="entry name" value="Lipid_A_LpxA"/>
</dbReference>
<organism evidence="8">
    <name type="scientific">Caldithrix abyssi</name>
    <dbReference type="NCBI Taxonomy" id="187145"/>
    <lineage>
        <taxon>Bacteria</taxon>
        <taxon>Pseudomonadati</taxon>
        <taxon>Calditrichota</taxon>
        <taxon>Calditrichia</taxon>
        <taxon>Calditrichales</taxon>
        <taxon>Calditrichaceae</taxon>
        <taxon>Caldithrix</taxon>
    </lineage>
</organism>
<evidence type="ECO:0000256" key="3">
    <source>
        <dbReference type="ARBA" id="ARBA00022679"/>
    </source>
</evidence>
<comment type="caution">
    <text evidence="8">The sequence shown here is derived from an EMBL/GenBank/DDBJ whole genome shotgun (WGS) entry which is preliminary data.</text>
</comment>
<protein>
    <recommendedName>
        <fullName evidence="6">Acyl-[acyl-carrier-protein]--UDP-N-acetylglucosamine O-acyltransferase</fullName>
        <shortName evidence="6">UDP-N-acetylglucosamine acyltransferase</shortName>
        <ecNumber evidence="6">2.3.1.129</ecNumber>
    </recommendedName>
</protein>
<dbReference type="EC" id="2.3.1.129" evidence="6"/>
<evidence type="ECO:0000256" key="5">
    <source>
        <dbReference type="ARBA" id="ARBA00023315"/>
    </source>
</evidence>
<dbReference type="CDD" id="cd03351">
    <property type="entry name" value="LbH_UDP-GlcNAc_AT"/>
    <property type="match status" value="1"/>
</dbReference>
<comment type="catalytic activity">
    <reaction evidence="6">
        <text>a (3R)-hydroxyacyl-[ACP] + UDP-N-acetyl-alpha-D-glucosamine = a UDP-3-O-[(3R)-3-hydroxyacyl]-N-acetyl-alpha-D-glucosamine + holo-[ACP]</text>
        <dbReference type="Rhea" id="RHEA:67812"/>
        <dbReference type="Rhea" id="RHEA-COMP:9685"/>
        <dbReference type="Rhea" id="RHEA-COMP:9945"/>
        <dbReference type="ChEBI" id="CHEBI:57705"/>
        <dbReference type="ChEBI" id="CHEBI:64479"/>
        <dbReference type="ChEBI" id="CHEBI:78827"/>
        <dbReference type="ChEBI" id="CHEBI:173225"/>
        <dbReference type="EC" id="2.3.1.129"/>
    </reaction>
</comment>
<evidence type="ECO:0000256" key="2">
    <source>
        <dbReference type="ARBA" id="ARBA00022556"/>
    </source>
</evidence>
<dbReference type="NCBIfam" id="NF003657">
    <property type="entry name" value="PRK05289.1"/>
    <property type="match status" value="1"/>
</dbReference>
<proteinExistence type="inferred from homology"/>
<keyword evidence="6" id="KW-0963">Cytoplasm</keyword>
<dbReference type="GO" id="GO:0008780">
    <property type="term" value="F:acyl-[acyl-carrier-protein]-UDP-N-acetylglucosamine O-acyltransferase activity"/>
    <property type="evidence" value="ECO:0007669"/>
    <property type="project" value="UniProtKB-UniRule"/>
</dbReference>
<dbReference type="InterPro" id="IPR001451">
    <property type="entry name" value="Hexapep"/>
</dbReference>
<dbReference type="InterPro" id="IPR011004">
    <property type="entry name" value="Trimer_LpxA-like_sf"/>
</dbReference>
<sequence>MTEIHPTALVDPKAELGSNVKIGPYSIVEGGVTIGDETEIRSHAVIAEGTTIGKKCFVSPGAVIGTKPQDLKFEDEKTFVEIGDYTTIREFATVNRATSYSYYTRVGSHCLLMAYSHIAHDCHLGDHVIIANAVNMAGHVTIDNHVGIGGMTAIHQFVHIGAHSFIGGGLRVTKDVPPYILAMGDPLTYGGLNLVGLKRRGFSSETLGLLKKAYKTLYRSNLTLQEAIQHLSSEYPQTDEIKYLIDFLKRSERGVIR</sequence>
<dbReference type="Pfam" id="PF00132">
    <property type="entry name" value="Hexapep"/>
    <property type="match status" value="2"/>
</dbReference>
<evidence type="ECO:0000256" key="1">
    <source>
        <dbReference type="ARBA" id="ARBA00022516"/>
    </source>
</evidence>
<dbReference type="GO" id="GO:0005737">
    <property type="term" value="C:cytoplasm"/>
    <property type="evidence" value="ECO:0007669"/>
    <property type="project" value="UniProtKB-SubCell"/>
</dbReference>
<dbReference type="Gene3D" id="2.160.10.10">
    <property type="entry name" value="Hexapeptide repeat proteins"/>
    <property type="match status" value="1"/>
</dbReference>
<gene>
    <name evidence="6" type="primary">lpxA</name>
    <name evidence="8" type="ORF">ENJ89_05660</name>
</gene>
<comment type="similarity">
    <text evidence="6">Belongs to the transferase hexapeptide repeat family. LpxA subfamily.</text>
</comment>
<comment type="function">
    <text evidence="6">Involved in the biosynthesis of lipid A, a phosphorylated glycolipid that anchors the lipopolysaccharide to the outer membrane of the cell.</text>
</comment>
<dbReference type="PANTHER" id="PTHR43480">
    <property type="entry name" value="ACYL-[ACYL-CARRIER-PROTEIN]--UDP-N-ACETYLGLUCOSAMINE O-ACYLTRANSFERASE"/>
    <property type="match status" value="1"/>
</dbReference>
<reference evidence="8" key="1">
    <citation type="journal article" date="2020" name="mSystems">
        <title>Genome- and Community-Level Interaction Insights into Carbon Utilization and Element Cycling Functions of Hydrothermarchaeota in Hydrothermal Sediment.</title>
        <authorList>
            <person name="Zhou Z."/>
            <person name="Liu Y."/>
            <person name="Xu W."/>
            <person name="Pan J."/>
            <person name="Luo Z.H."/>
            <person name="Li M."/>
        </authorList>
    </citation>
    <scope>NUCLEOTIDE SEQUENCE [LARGE SCALE GENOMIC DNA]</scope>
    <source>
        <strain evidence="8">HyVt-527</strain>
    </source>
</reference>